<dbReference type="EMBL" id="MU394337">
    <property type="protein sequence ID" value="KAI6084394.1"/>
    <property type="molecule type" value="Genomic_DNA"/>
</dbReference>
<comment type="caution">
    <text evidence="1">The sequence shown here is derived from an EMBL/GenBank/DDBJ whole genome shotgun (WGS) entry which is preliminary data.</text>
</comment>
<keyword evidence="2" id="KW-1185">Reference proteome</keyword>
<organism evidence="1 2">
    <name type="scientific">Hypoxylon rubiginosum</name>
    <dbReference type="NCBI Taxonomy" id="110542"/>
    <lineage>
        <taxon>Eukaryota</taxon>
        <taxon>Fungi</taxon>
        <taxon>Dikarya</taxon>
        <taxon>Ascomycota</taxon>
        <taxon>Pezizomycotina</taxon>
        <taxon>Sordariomycetes</taxon>
        <taxon>Xylariomycetidae</taxon>
        <taxon>Xylariales</taxon>
        <taxon>Hypoxylaceae</taxon>
        <taxon>Hypoxylon</taxon>
    </lineage>
</organism>
<evidence type="ECO:0000313" key="1">
    <source>
        <dbReference type="EMBL" id="KAI6084394.1"/>
    </source>
</evidence>
<gene>
    <name evidence="1" type="ORF">F4821DRAFT_170096</name>
</gene>
<name>A0ACC0CVD4_9PEZI</name>
<sequence length="116" mass="12679">MKFAAIFLPAIFGTLVSADGKWAQFCDDDACSVNCGIAVDVENTGCLANEYNRGSVRFHGQSGQHYYISVSPGFNCECQSSCQSAEHVCLKLDPWNIGQSYSFKRFACDPEATNNC</sequence>
<evidence type="ECO:0000313" key="2">
    <source>
        <dbReference type="Proteomes" id="UP001497680"/>
    </source>
</evidence>
<accession>A0ACC0CVD4</accession>
<reference evidence="1 2" key="1">
    <citation type="journal article" date="2022" name="New Phytol.">
        <title>Ecological generalism drives hyperdiversity of secondary metabolite gene clusters in xylarialean endophytes.</title>
        <authorList>
            <person name="Franco M.E.E."/>
            <person name="Wisecaver J.H."/>
            <person name="Arnold A.E."/>
            <person name="Ju Y.M."/>
            <person name="Slot J.C."/>
            <person name="Ahrendt S."/>
            <person name="Moore L.P."/>
            <person name="Eastman K.E."/>
            <person name="Scott K."/>
            <person name="Konkel Z."/>
            <person name="Mondo S.J."/>
            <person name="Kuo A."/>
            <person name="Hayes R.D."/>
            <person name="Haridas S."/>
            <person name="Andreopoulos B."/>
            <person name="Riley R."/>
            <person name="LaButti K."/>
            <person name="Pangilinan J."/>
            <person name="Lipzen A."/>
            <person name="Amirebrahimi M."/>
            <person name="Yan J."/>
            <person name="Adam C."/>
            <person name="Keymanesh K."/>
            <person name="Ng V."/>
            <person name="Louie K."/>
            <person name="Northen T."/>
            <person name="Drula E."/>
            <person name="Henrissat B."/>
            <person name="Hsieh H.M."/>
            <person name="Youens-Clark K."/>
            <person name="Lutzoni F."/>
            <person name="Miadlikowska J."/>
            <person name="Eastwood D.C."/>
            <person name="Hamelin R.C."/>
            <person name="Grigoriev I.V."/>
            <person name="U'Ren J.M."/>
        </authorList>
    </citation>
    <scope>NUCLEOTIDE SEQUENCE [LARGE SCALE GENOMIC DNA]</scope>
    <source>
        <strain evidence="1 2">ER1909</strain>
    </source>
</reference>
<dbReference type="Proteomes" id="UP001497680">
    <property type="component" value="Unassembled WGS sequence"/>
</dbReference>
<proteinExistence type="predicted"/>
<protein>
    <submittedName>
        <fullName evidence="1">Uncharacterized protein</fullName>
    </submittedName>
</protein>